<reference evidence="9 10" key="1">
    <citation type="journal article" date="2020" name="G3 (Bethesda)">
        <title>Improved Reference Genome for Cyclotella cryptica CCMP332, a Model for Cell Wall Morphogenesis, Salinity Adaptation, and Lipid Production in Diatoms (Bacillariophyta).</title>
        <authorList>
            <person name="Roberts W.R."/>
            <person name="Downey K.M."/>
            <person name="Ruck E.C."/>
            <person name="Traller J.C."/>
            <person name="Alverson A.J."/>
        </authorList>
    </citation>
    <scope>NUCLEOTIDE SEQUENCE [LARGE SCALE GENOMIC DNA]</scope>
    <source>
        <strain evidence="9 10">CCMP332</strain>
    </source>
</reference>
<sequence length="1247" mass="137381">MDPSRHTMEGATLELQQLLTTPPPSYAGGTLPPNPHAILHASLEYLRDTGDERYLFLRCTLEMLHGHGFVGSTDGTVTTTTTSLSPDEETLLFHCVTGVRQVMLLRWDEYGTLRDVVRDVMLLLGLGGGGVLPRTVAMACLSCAASFWKRGWGGDALAAVAGEEQQAYLARLICELVPNLKRFSAGEEGRCELFQYLNAVMIAPFGDMSKTQMHASAMSASFLSLLVGEFSGGNSSSRYNLPLEFHRTCHQVFENGVAGNKSGLDSTLESSMTSLSALVGYILTTAGNNVTTPMPALSDGSFLEMGSAIIAVTFDVISWEFGAGRSKWEFGSSTKEAAVLLRPPKRWRQVLINPDFLGAMFQVYSVIRVDSEKERISNRLLAETRGRMAHQLRQLLLQLSSIALGPIFEDEHEHGAYASFLLDGCLNVLEAIVTKQHQQPPTEPLMEELISSEIVDLSSILSRITTNFKVQTLSRLPTFQRFLSFLCTFGRWLLESSLAECTNAKGDIESMEGIDWKNDAIAQILQCSDAMADDYWLVSSGTRRAESMTVLQALATLLAPLYASYCMCKVQMSSLEEHYLADEGADLDDVREEISASGLEDEMSSAASLGRLNVFASLTTLSEMFQQCMPKLLALFTGPRLENEMTPDIAALMEEARMLIVCACHLLTDECPGESPTVPDAISKACITSEGSDNEQCIMAISSLVDLLMKVAEAQATRVSMHPEESACSPLLSKTLLWFFRRWAAAYVFPTPGDYRQSGGIYGKWATQEQAQPVISFCTTLCLLYFCHWPLEKEVQDECNSLLLAIAKRGHSVRHLLVNAPSFEQIAALHVVCASLRPNSSPNLSDLETFGGSLTPALVRGYQRLPFLDRSKVLTSLLVGCSEMKNEKASSIMNECLVAVEKSFKLLVQALESKQVHSSNINAQESACLAISLYNGIALASEMCEPERIPHFITPSLPHLSGLIKFDSFADDLSICGALLTFFRDYAEQCIGMLNHEQCSVLFTSVASLLKSYSEHHCKNRVIRRKAEDVVFEEEQKYNDVLCAIQLLIHLGTKDFVDVFNAESPSSQGMGSESISDVIFFGLQQILPLVSQGLLQFPTLCTHYFSLVGSTIENYPEKICVLPFDLFKSLLDSLIFGMSNSDPLVCREAARAIGNLAGNTDYCNEILRHGAILPQLVACFRGRNVECQRMAAFALSKVSSNLTSHDELHKHDVLNLVKNECRVSSDPKPFSDQQTVRFCHMIVSNLT</sequence>
<comment type="caution">
    <text evidence="9">The sequence shown here is derived from an EMBL/GenBank/DDBJ whole genome shotgun (WGS) entry which is preliminary data.</text>
</comment>
<dbReference type="GO" id="GO:0005737">
    <property type="term" value="C:cytoplasm"/>
    <property type="evidence" value="ECO:0007669"/>
    <property type="project" value="UniProtKB-SubCell"/>
</dbReference>
<dbReference type="PANTHER" id="PTHR12596">
    <property type="entry name" value="EXPORTIN 4,7-RELATED"/>
    <property type="match status" value="1"/>
</dbReference>
<dbReference type="EMBL" id="JABMIG020000090">
    <property type="protein sequence ID" value="KAL3793510.1"/>
    <property type="molecule type" value="Genomic_DNA"/>
</dbReference>
<evidence type="ECO:0000256" key="1">
    <source>
        <dbReference type="ARBA" id="ARBA00004123"/>
    </source>
</evidence>
<evidence type="ECO:0000256" key="3">
    <source>
        <dbReference type="ARBA" id="ARBA00009466"/>
    </source>
</evidence>
<keyword evidence="10" id="KW-1185">Reference proteome</keyword>
<dbReference type="InterPro" id="IPR044189">
    <property type="entry name" value="XPO4/7-like"/>
</dbReference>
<dbReference type="Gene3D" id="1.25.10.10">
    <property type="entry name" value="Leucine-rich Repeat Variant"/>
    <property type="match status" value="1"/>
</dbReference>
<comment type="subcellular location">
    <subcellularLocation>
        <location evidence="2">Cytoplasm</location>
    </subcellularLocation>
    <subcellularLocation>
        <location evidence="1">Nucleus</location>
    </subcellularLocation>
</comment>
<dbReference type="InterPro" id="IPR011989">
    <property type="entry name" value="ARM-like"/>
</dbReference>
<evidence type="ECO:0000256" key="2">
    <source>
        <dbReference type="ARBA" id="ARBA00004496"/>
    </source>
</evidence>
<dbReference type="PANTHER" id="PTHR12596:SF1">
    <property type="entry name" value="EXPORTIN-4"/>
    <property type="match status" value="1"/>
</dbReference>
<dbReference type="GO" id="GO:0015031">
    <property type="term" value="P:protein transport"/>
    <property type="evidence" value="ECO:0007669"/>
    <property type="project" value="UniProtKB-KW"/>
</dbReference>
<keyword evidence="6" id="KW-0653">Protein transport</keyword>
<evidence type="ECO:0000256" key="4">
    <source>
        <dbReference type="ARBA" id="ARBA00022448"/>
    </source>
</evidence>
<dbReference type="InterPro" id="IPR016024">
    <property type="entry name" value="ARM-type_fold"/>
</dbReference>
<dbReference type="SUPFAM" id="SSF48371">
    <property type="entry name" value="ARM repeat"/>
    <property type="match status" value="1"/>
</dbReference>
<comment type="similarity">
    <text evidence="3">Belongs to the exportin family.</text>
</comment>
<protein>
    <recommendedName>
        <fullName evidence="8">Exportin-4</fullName>
    </recommendedName>
</protein>
<gene>
    <name evidence="9" type="ORF">HJC23_007250</name>
</gene>
<accession>A0ABD3PZH4</accession>
<evidence type="ECO:0000256" key="6">
    <source>
        <dbReference type="ARBA" id="ARBA00022927"/>
    </source>
</evidence>
<proteinExistence type="inferred from homology"/>
<evidence type="ECO:0000313" key="9">
    <source>
        <dbReference type="EMBL" id="KAL3793510.1"/>
    </source>
</evidence>
<keyword evidence="4" id="KW-0813">Transport</keyword>
<evidence type="ECO:0000256" key="8">
    <source>
        <dbReference type="ARBA" id="ARBA00040444"/>
    </source>
</evidence>
<name>A0ABD3PZH4_9STRA</name>
<dbReference type="Proteomes" id="UP001516023">
    <property type="component" value="Unassembled WGS sequence"/>
</dbReference>
<evidence type="ECO:0000313" key="10">
    <source>
        <dbReference type="Proteomes" id="UP001516023"/>
    </source>
</evidence>
<dbReference type="AlphaFoldDB" id="A0ABD3PZH4"/>
<evidence type="ECO:0000256" key="7">
    <source>
        <dbReference type="ARBA" id="ARBA00023242"/>
    </source>
</evidence>
<keyword evidence="5" id="KW-0963">Cytoplasm</keyword>
<dbReference type="GO" id="GO:0005634">
    <property type="term" value="C:nucleus"/>
    <property type="evidence" value="ECO:0007669"/>
    <property type="project" value="UniProtKB-SubCell"/>
</dbReference>
<evidence type="ECO:0000256" key="5">
    <source>
        <dbReference type="ARBA" id="ARBA00022490"/>
    </source>
</evidence>
<keyword evidence="7" id="KW-0539">Nucleus</keyword>
<organism evidence="9 10">
    <name type="scientific">Cyclotella cryptica</name>
    <dbReference type="NCBI Taxonomy" id="29204"/>
    <lineage>
        <taxon>Eukaryota</taxon>
        <taxon>Sar</taxon>
        <taxon>Stramenopiles</taxon>
        <taxon>Ochrophyta</taxon>
        <taxon>Bacillariophyta</taxon>
        <taxon>Coscinodiscophyceae</taxon>
        <taxon>Thalassiosirophycidae</taxon>
        <taxon>Stephanodiscales</taxon>
        <taxon>Stephanodiscaceae</taxon>
        <taxon>Cyclotella</taxon>
    </lineage>
</organism>